<feature type="region of interest" description="Disordered" evidence="7">
    <location>
        <begin position="204"/>
        <end position="223"/>
    </location>
</feature>
<dbReference type="AlphaFoldDB" id="A0A367JSJ7"/>
<dbReference type="OrthoDB" id="5340910at2759"/>
<dbReference type="PANTHER" id="PTHR15549">
    <property type="entry name" value="PAIRED IMMUNOGLOBULIN-LIKE TYPE 2 RECEPTOR"/>
    <property type="match status" value="1"/>
</dbReference>
<evidence type="ECO:0000256" key="1">
    <source>
        <dbReference type="ARBA" id="ARBA00004167"/>
    </source>
</evidence>
<evidence type="ECO:0000313" key="10">
    <source>
        <dbReference type="EMBL" id="RCH92661.1"/>
    </source>
</evidence>
<keyword evidence="2 6" id="KW-0728">SH3 domain</keyword>
<sequence>MNNYDKSKWLVMAGIITTTNAMWLPQKRGPEFHNAGDSESTDHSNKTTKDATQTTDKPKATHTTAKNEPTNNSSHTTAATHRSSSSPKTSSAASASPSSNSSNSKSSSSSSSSSSAPTSGAVSSTAIVSSPAPTVMSSSTSVPSLTGSISSSTPSASVAASTGSSGSSSSGAIIGAVVAVLVVAIAGAGALLFVRRRRRRQLKQSRAARMSTMNPSFGVENKPYDHQDNYSAPQTGYSEAPSMQQIATATTATSNFNTYQPALAINNQSKETIQQQQQQYYQTQSPTAVQPQITEGPQEPQTASLGTFTVIATYIPTLSDELEIEPGDRIELLVEYDDGWCQGINITKNYAKGVFPRHCIDVVDQVAPLPPSSTTDVERTKRVSSMYVTGTSAK</sequence>
<keyword evidence="5 8" id="KW-0472">Membrane</keyword>
<evidence type="ECO:0000256" key="7">
    <source>
        <dbReference type="SAM" id="MobiDB-lite"/>
    </source>
</evidence>
<name>A0A367JSJ7_RHIAZ</name>
<dbReference type="InterPro" id="IPR001452">
    <property type="entry name" value="SH3_domain"/>
</dbReference>
<feature type="compositionally biased region" description="Low complexity" evidence="7">
    <location>
        <begin position="73"/>
        <end position="168"/>
    </location>
</feature>
<evidence type="ECO:0000256" key="5">
    <source>
        <dbReference type="ARBA" id="ARBA00023136"/>
    </source>
</evidence>
<evidence type="ECO:0000256" key="8">
    <source>
        <dbReference type="SAM" id="Phobius"/>
    </source>
</evidence>
<evidence type="ECO:0000313" key="11">
    <source>
        <dbReference type="Proteomes" id="UP000252139"/>
    </source>
</evidence>
<feature type="transmembrane region" description="Helical" evidence="8">
    <location>
        <begin position="172"/>
        <end position="194"/>
    </location>
</feature>
<gene>
    <name evidence="10" type="ORF">CU097_009747</name>
</gene>
<dbReference type="Gene3D" id="2.30.30.40">
    <property type="entry name" value="SH3 Domains"/>
    <property type="match status" value="1"/>
</dbReference>
<dbReference type="PROSITE" id="PS50002">
    <property type="entry name" value="SH3"/>
    <property type="match status" value="1"/>
</dbReference>
<evidence type="ECO:0000256" key="6">
    <source>
        <dbReference type="PROSITE-ProRule" id="PRU00192"/>
    </source>
</evidence>
<organism evidence="10 11">
    <name type="scientific">Rhizopus azygosporus</name>
    <name type="common">Rhizopus microsporus var. azygosporus</name>
    <dbReference type="NCBI Taxonomy" id="86630"/>
    <lineage>
        <taxon>Eukaryota</taxon>
        <taxon>Fungi</taxon>
        <taxon>Fungi incertae sedis</taxon>
        <taxon>Mucoromycota</taxon>
        <taxon>Mucoromycotina</taxon>
        <taxon>Mucoromycetes</taxon>
        <taxon>Mucorales</taxon>
        <taxon>Mucorineae</taxon>
        <taxon>Rhizopodaceae</taxon>
        <taxon>Rhizopus</taxon>
    </lineage>
</organism>
<feature type="region of interest" description="Disordered" evidence="7">
    <location>
        <begin position="26"/>
        <end position="168"/>
    </location>
</feature>
<evidence type="ECO:0000256" key="3">
    <source>
        <dbReference type="ARBA" id="ARBA00022692"/>
    </source>
</evidence>
<dbReference type="EMBL" id="PJQL01000797">
    <property type="protein sequence ID" value="RCH92661.1"/>
    <property type="molecule type" value="Genomic_DNA"/>
</dbReference>
<dbReference type="SMART" id="SM00326">
    <property type="entry name" value="SH3"/>
    <property type="match status" value="1"/>
</dbReference>
<feature type="compositionally biased region" description="Basic and acidic residues" evidence="7">
    <location>
        <begin position="28"/>
        <end position="49"/>
    </location>
</feature>
<feature type="domain" description="SH3" evidence="9">
    <location>
        <begin position="303"/>
        <end position="365"/>
    </location>
</feature>
<dbReference type="InterPro" id="IPR051694">
    <property type="entry name" value="Immunoregulatory_rcpt-like"/>
</dbReference>
<reference evidence="10 11" key="1">
    <citation type="journal article" date="2018" name="G3 (Bethesda)">
        <title>Phylogenetic and Phylogenomic Definition of Rhizopus Species.</title>
        <authorList>
            <person name="Gryganskyi A.P."/>
            <person name="Golan J."/>
            <person name="Dolatabadi S."/>
            <person name="Mondo S."/>
            <person name="Robb S."/>
            <person name="Idnurm A."/>
            <person name="Muszewska A."/>
            <person name="Steczkiewicz K."/>
            <person name="Masonjones S."/>
            <person name="Liao H.L."/>
            <person name="Gajdeczka M.T."/>
            <person name="Anike F."/>
            <person name="Vuek A."/>
            <person name="Anishchenko I.M."/>
            <person name="Voigt K."/>
            <person name="de Hoog G.S."/>
            <person name="Smith M.E."/>
            <person name="Heitman J."/>
            <person name="Vilgalys R."/>
            <person name="Stajich J.E."/>
        </authorList>
    </citation>
    <scope>NUCLEOTIDE SEQUENCE [LARGE SCALE GENOMIC DNA]</scope>
    <source>
        <strain evidence="10 11">CBS 357.93</strain>
    </source>
</reference>
<evidence type="ECO:0000256" key="4">
    <source>
        <dbReference type="ARBA" id="ARBA00022989"/>
    </source>
</evidence>
<dbReference type="Proteomes" id="UP000252139">
    <property type="component" value="Unassembled WGS sequence"/>
</dbReference>
<proteinExistence type="predicted"/>
<accession>A0A367JSJ7</accession>
<dbReference type="InterPro" id="IPR036028">
    <property type="entry name" value="SH3-like_dom_sf"/>
</dbReference>
<dbReference type="GO" id="GO:0016020">
    <property type="term" value="C:membrane"/>
    <property type="evidence" value="ECO:0007669"/>
    <property type="project" value="UniProtKB-SubCell"/>
</dbReference>
<evidence type="ECO:0000256" key="2">
    <source>
        <dbReference type="ARBA" id="ARBA00022443"/>
    </source>
</evidence>
<keyword evidence="3 8" id="KW-0812">Transmembrane</keyword>
<evidence type="ECO:0000259" key="9">
    <source>
        <dbReference type="PROSITE" id="PS50002"/>
    </source>
</evidence>
<comment type="caution">
    <text evidence="10">The sequence shown here is derived from an EMBL/GenBank/DDBJ whole genome shotgun (WGS) entry which is preliminary data.</text>
</comment>
<dbReference type="STRING" id="86630.A0A367JSJ7"/>
<protein>
    <recommendedName>
        <fullName evidence="9">SH3 domain-containing protein</fullName>
    </recommendedName>
</protein>
<comment type="subcellular location">
    <subcellularLocation>
        <location evidence="1">Membrane</location>
        <topology evidence="1">Single-pass membrane protein</topology>
    </subcellularLocation>
</comment>
<feature type="compositionally biased region" description="Polar residues" evidence="7">
    <location>
        <begin position="62"/>
        <end position="72"/>
    </location>
</feature>
<dbReference type="Pfam" id="PF14604">
    <property type="entry name" value="SH3_9"/>
    <property type="match status" value="1"/>
</dbReference>
<keyword evidence="4 8" id="KW-1133">Transmembrane helix</keyword>
<keyword evidence="11" id="KW-1185">Reference proteome</keyword>
<dbReference type="SUPFAM" id="SSF50044">
    <property type="entry name" value="SH3-domain"/>
    <property type="match status" value="1"/>
</dbReference>
<dbReference type="GO" id="GO:0071944">
    <property type="term" value="C:cell periphery"/>
    <property type="evidence" value="ECO:0007669"/>
    <property type="project" value="UniProtKB-ARBA"/>
</dbReference>